<organism evidence="2 3">
    <name type="scientific">Mycolicibacter kumamotonensis</name>
    <dbReference type="NCBI Taxonomy" id="354243"/>
    <lineage>
        <taxon>Bacteria</taxon>
        <taxon>Bacillati</taxon>
        <taxon>Actinomycetota</taxon>
        <taxon>Actinomycetes</taxon>
        <taxon>Mycobacteriales</taxon>
        <taxon>Mycobacteriaceae</taxon>
        <taxon>Mycolicibacter</taxon>
    </lineage>
</organism>
<proteinExistence type="predicted"/>
<name>A0A7K3LHQ0_9MYCO</name>
<reference evidence="2 3" key="1">
    <citation type="submission" date="2020-01" db="EMBL/GenBank/DDBJ databases">
        <authorList>
            <person name="Sanchez-Estrada R."/>
            <person name="Gonzalez-Y-Merchand J.A."/>
            <person name="Rivera-Gutierrez S."/>
        </authorList>
    </citation>
    <scope>NUCLEOTIDE SEQUENCE [LARGE SCALE GENOMIC DNA]</scope>
    <source>
        <strain evidence="2 3">CST 7247</strain>
    </source>
</reference>
<dbReference type="Proteomes" id="UP000466523">
    <property type="component" value="Unassembled WGS sequence"/>
</dbReference>
<feature type="compositionally biased region" description="Basic and acidic residues" evidence="1">
    <location>
        <begin position="92"/>
        <end position="108"/>
    </location>
</feature>
<gene>
    <name evidence="2" type="ORF">GWR20_22260</name>
</gene>
<feature type="compositionally biased region" description="Low complexity" evidence="1">
    <location>
        <begin position="126"/>
        <end position="147"/>
    </location>
</feature>
<evidence type="ECO:0000313" key="3">
    <source>
        <dbReference type="Proteomes" id="UP000466523"/>
    </source>
</evidence>
<sequence length="155" mass="16283">MQKLLGIALDGDVPDHVALAAIRDALDRAMGKATATVEVSAKPAWEQIMNDIVGVAHITQAESKARQGLTPEPPALVASEPMEVVDAELVDEPEHGPRGRTPADRPDDPTGPDAPRSGPPSRPPGRELATLEDATADAAAANRAAARLGRVRRTR</sequence>
<protein>
    <submittedName>
        <fullName evidence="2">Uncharacterized protein</fullName>
    </submittedName>
</protein>
<comment type="caution">
    <text evidence="2">The sequence shown here is derived from an EMBL/GenBank/DDBJ whole genome shotgun (WGS) entry which is preliminary data.</text>
</comment>
<dbReference type="AlphaFoldDB" id="A0A7K3LHQ0"/>
<dbReference type="EMBL" id="JAACYR010000132">
    <property type="protein sequence ID" value="NDJ91832.1"/>
    <property type="molecule type" value="Genomic_DNA"/>
</dbReference>
<evidence type="ECO:0000313" key="2">
    <source>
        <dbReference type="EMBL" id="NDJ91832.1"/>
    </source>
</evidence>
<accession>A0A7K3LHQ0</accession>
<evidence type="ECO:0000256" key="1">
    <source>
        <dbReference type="SAM" id="MobiDB-lite"/>
    </source>
</evidence>
<feature type="region of interest" description="Disordered" evidence="1">
    <location>
        <begin position="63"/>
        <end position="155"/>
    </location>
</feature>
<dbReference type="RefSeq" id="WP_162113261.1">
    <property type="nucleotide sequence ID" value="NZ_JAACYR010000132.1"/>
</dbReference>